<feature type="domain" description="Oxidoreductase molybdopterin-binding" evidence="1">
    <location>
        <begin position="37"/>
        <end position="183"/>
    </location>
</feature>
<dbReference type="GO" id="GO:0016491">
    <property type="term" value="F:oxidoreductase activity"/>
    <property type="evidence" value="ECO:0007669"/>
    <property type="project" value="InterPro"/>
</dbReference>
<dbReference type="CDD" id="cd02109">
    <property type="entry name" value="arch_bact_SO_family_Moco"/>
    <property type="match status" value="1"/>
</dbReference>
<dbReference type="AlphaFoldDB" id="A0A6J4TZF1"/>
<sequence length="203" mass="23409">MVFRSMGLKRPQVDPELAERTPPGQHLTRRWPVLHYGDIPAFDPTTWDFRVFGVVERELRYDWAAFQALPRTTVHADMHCVTRWSKLDNDWEGVSGRSVAEAAGVRPAARFVVFHCDGGYTANIPLAVFEDDDVLFALKHDGAVLTPEHGYPVRVVVPKRYGWKSAKWVRGVEFLAEDRQGFWERYGYSNSADPWREERFADE</sequence>
<dbReference type="InterPro" id="IPR000572">
    <property type="entry name" value="OxRdtase_Mopterin-bd_dom"/>
</dbReference>
<proteinExistence type="predicted"/>
<dbReference type="Pfam" id="PF00174">
    <property type="entry name" value="Oxidored_molyb"/>
    <property type="match status" value="1"/>
</dbReference>
<dbReference type="PANTHER" id="PTHR43032:SF4">
    <property type="entry name" value="OXIDOREDUCTASE MOLYBDOPTERIN-BINDING DOMAIN-CONTAINING PROTEIN"/>
    <property type="match status" value="1"/>
</dbReference>
<protein>
    <recommendedName>
        <fullName evidence="1">Oxidoreductase molybdopterin-binding domain-containing protein</fullName>
    </recommendedName>
</protein>
<dbReference type="InterPro" id="IPR036374">
    <property type="entry name" value="OxRdtase_Mopterin-bd_sf"/>
</dbReference>
<name>A0A6J4TZF1_9BACT</name>
<dbReference type="PANTHER" id="PTHR43032">
    <property type="entry name" value="PROTEIN-METHIONINE-SULFOXIDE REDUCTASE"/>
    <property type="match status" value="1"/>
</dbReference>
<dbReference type="Gene3D" id="3.90.420.10">
    <property type="entry name" value="Oxidoreductase, molybdopterin-binding domain"/>
    <property type="match status" value="1"/>
</dbReference>
<accession>A0A6J4TZF1</accession>
<organism evidence="2">
    <name type="scientific">uncultured Thermomicrobiales bacterium</name>
    <dbReference type="NCBI Taxonomy" id="1645740"/>
    <lineage>
        <taxon>Bacteria</taxon>
        <taxon>Pseudomonadati</taxon>
        <taxon>Thermomicrobiota</taxon>
        <taxon>Thermomicrobia</taxon>
        <taxon>Thermomicrobiales</taxon>
        <taxon>environmental samples</taxon>
    </lineage>
</organism>
<gene>
    <name evidence="2" type="ORF">AVDCRST_MAG49-340</name>
</gene>
<reference evidence="2" key="1">
    <citation type="submission" date="2020-02" db="EMBL/GenBank/DDBJ databases">
        <authorList>
            <person name="Meier V. D."/>
        </authorList>
    </citation>
    <scope>NUCLEOTIDE SEQUENCE</scope>
    <source>
        <strain evidence="2">AVDCRST_MAG49</strain>
    </source>
</reference>
<dbReference type="PRINTS" id="PR00407">
    <property type="entry name" value="EUMOPTERIN"/>
</dbReference>
<evidence type="ECO:0000259" key="1">
    <source>
        <dbReference type="Pfam" id="PF00174"/>
    </source>
</evidence>
<dbReference type="InterPro" id="IPR008335">
    <property type="entry name" value="Mopterin_OxRdtase_euk"/>
</dbReference>
<evidence type="ECO:0000313" key="2">
    <source>
        <dbReference type="EMBL" id="CAA9534886.1"/>
    </source>
</evidence>
<dbReference type="SUPFAM" id="SSF56524">
    <property type="entry name" value="Oxidoreductase molybdopterin-binding domain"/>
    <property type="match status" value="1"/>
</dbReference>
<dbReference type="EMBL" id="CADCWG010000014">
    <property type="protein sequence ID" value="CAA9534886.1"/>
    <property type="molecule type" value="Genomic_DNA"/>
</dbReference>